<comment type="similarity">
    <text evidence="2">Belongs to the MHC class I family.</text>
</comment>
<proteinExistence type="inferred from homology"/>
<dbReference type="InterPro" id="IPR050208">
    <property type="entry name" value="MHC_class-I_related"/>
</dbReference>
<organism evidence="5 6">
    <name type="scientific">Maylandia zebra</name>
    <name type="common">zebra mbuna</name>
    <dbReference type="NCBI Taxonomy" id="106582"/>
    <lineage>
        <taxon>Eukaryota</taxon>
        <taxon>Metazoa</taxon>
        <taxon>Chordata</taxon>
        <taxon>Craniata</taxon>
        <taxon>Vertebrata</taxon>
        <taxon>Euteleostomi</taxon>
        <taxon>Actinopterygii</taxon>
        <taxon>Neopterygii</taxon>
        <taxon>Teleostei</taxon>
        <taxon>Neoteleostei</taxon>
        <taxon>Acanthomorphata</taxon>
        <taxon>Ovalentaria</taxon>
        <taxon>Cichlomorphae</taxon>
        <taxon>Cichliformes</taxon>
        <taxon>Cichlidae</taxon>
        <taxon>African cichlids</taxon>
        <taxon>Pseudocrenilabrinae</taxon>
        <taxon>Haplochromini</taxon>
        <taxon>Maylandia</taxon>
        <taxon>Maylandia zebra complex</taxon>
    </lineage>
</organism>
<dbReference type="InterPro" id="IPR001039">
    <property type="entry name" value="MHC_I_a_a1/a2"/>
</dbReference>
<dbReference type="SUPFAM" id="SSF54452">
    <property type="entry name" value="MHC antigen-recognition domain"/>
    <property type="match status" value="1"/>
</dbReference>
<dbReference type="InterPro" id="IPR003597">
    <property type="entry name" value="Ig_C1-set"/>
</dbReference>
<dbReference type="Gene3D" id="2.60.40.10">
    <property type="entry name" value="Immunoglobulins"/>
    <property type="match status" value="1"/>
</dbReference>
<evidence type="ECO:0000313" key="6">
    <source>
        <dbReference type="Proteomes" id="UP000265160"/>
    </source>
</evidence>
<dbReference type="InterPro" id="IPR011161">
    <property type="entry name" value="MHC_I-like_Ag-recog"/>
</dbReference>
<dbReference type="Proteomes" id="UP000265160">
    <property type="component" value="LG22"/>
</dbReference>
<accession>A0A3P9DCK2</accession>
<dbReference type="InterPro" id="IPR013783">
    <property type="entry name" value="Ig-like_fold"/>
</dbReference>
<dbReference type="GO" id="GO:0009897">
    <property type="term" value="C:external side of plasma membrane"/>
    <property type="evidence" value="ECO:0007669"/>
    <property type="project" value="TreeGrafter"/>
</dbReference>
<feature type="domain" description="Ig-like" evidence="4">
    <location>
        <begin position="221"/>
        <end position="295"/>
    </location>
</feature>
<dbReference type="InterPro" id="IPR007110">
    <property type="entry name" value="Ig-like_dom"/>
</dbReference>
<dbReference type="InterPro" id="IPR036179">
    <property type="entry name" value="Ig-like_dom_sf"/>
</dbReference>
<dbReference type="AlphaFoldDB" id="A0A3P9DCK2"/>
<feature type="region of interest" description="Disordered" evidence="3">
    <location>
        <begin position="362"/>
        <end position="409"/>
    </location>
</feature>
<dbReference type="PRINTS" id="PR01638">
    <property type="entry name" value="MHCCLASSI"/>
</dbReference>
<dbReference type="PANTHER" id="PTHR16675:SF237">
    <property type="entry name" value="MHC CLASS I ANTIGEN TRANSCRIPT VARIANT 1-RELATED"/>
    <property type="match status" value="1"/>
</dbReference>
<reference evidence="5 6" key="1">
    <citation type="journal article" date="2014" name="Nature">
        <title>The genomic substrate for adaptive radiation in African cichlid fish.</title>
        <authorList>
            <person name="Brawand D."/>
            <person name="Wagner C.E."/>
            <person name="Li Y.I."/>
            <person name="Malinsky M."/>
            <person name="Keller I."/>
            <person name="Fan S."/>
            <person name="Simakov O."/>
            <person name="Ng A.Y."/>
            <person name="Lim Z.W."/>
            <person name="Bezault E."/>
            <person name="Turner-Maier J."/>
            <person name="Johnson J."/>
            <person name="Alcazar R."/>
            <person name="Noh H.J."/>
            <person name="Russell P."/>
            <person name="Aken B."/>
            <person name="Alfoldi J."/>
            <person name="Amemiya C."/>
            <person name="Azzouzi N."/>
            <person name="Baroiller J.F."/>
            <person name="Barloy-Hubler F."/>
            <person name="Berlin A."/>
            <person name="Bloomquist R."/>
            <person name="Carleton K.L."/>
            <person name="Conte M.A."/>
            <person name="D'Cotta H."/>
            <person name="Eshel O."/>
            <person name="Gaffney L."/>
            <person name="Galibert F."/>
            <person name="Gante H.F."/>
            <person name="Gnerre S."/>
            <person name="Greuter L."/>
            <person name="Guyon R."/>
            <person name="Haddad N.S."/>
            <person name="Haerty W."/>
            <person name="Harris R.M."/>
            <person name="Hofmann H.A."/>
            <person name="Hourlier T."/>
            <person name="Hulata G."/>
            <person name="Jaffe D.B."/>
            <person name="Lara M."/>
            <person name="Lee A.P."/>
            <person name="MacCallum I."/>
            <person name="Mwaiko S."/>
            <person name="Nikaido M."/>
            <person name="Nishihara H."/>
            <person name="Ozouf-Costaz C."/>
            <person name="Penman D.J."/>
            <person name="Przybylski D."/>
            <person name="Rakotomanga M."/>
            <person name="Renn S.C.P."/>
            <person name="Ribeiro F.J."/>
            <person name="Ron M."/>
            <person name="Salzburger W."/>
            <person name="Sanchez-Pulido L."/>
            <person name="Santos M.E."/>
            <person name="Searle S."/>
            <person name="Sharpe T."/>
            <person name="Swofford R."/>
            <person name="Tan F.J."/>
            <person name="Williams L."/>
            <person name="Young S."/>
            <person name="Yin S."/>
            <person name="Okada N."/>
            <person name="Kocher T.D."/>
            <person name="Miska E.A."/>
            <person name="Lander E.S."/>
            <person name="Venkatesh B."/>
            <person name="Fernald R.D."/>
            <person name="Meyer A."/>
            <person name="Ponting C.P."/>
            <person name="Streelman J.T."/>
            <person name="Lindblad-Toh K."/>
            <person name="Seehausen O."/>
            <person name="Di Palma F."/>
        </authorList>
    </citation>
    <scope>NUCLEOTIDE SEQUENCE</scope>
</reference>
<dbReference type="FunFam" id="2.60.40.10:FF:000943">
    <property type="entry name" value="Classical MHC class I molecule, alpha-chain"/>
    <property type="match status" value="1"/>
</dbReference>
<dbReference type="InterPro" id="IPR037055">
    <property type="entry name" value="MHC_I-like_Ag-recog_sf"/>
</dbReference>
<reference evidence="5" key="3">
    <citation type="submission" date="2025-09" db="UniProtKB">
        <authorList>
            <consortium name="Ensembl"/>
        </authorList>
    </citation>
    <scope>IDENTIFICATION</scope>
</reference>
<dbReference type="SMART" id="SM00407">
    <property type="entry name" value="IGc1"/>
    <property type="match status" value="1"/>
</dbReference>
<dbReference type="InterPro" id="IPR011162">
    <property type="entry name" value="MHC_I/II-like_Ag-recog"/>
</dbReference>
<dbReference type="GeneTree" id="ENSGT01120000271828"/>
<feature type="compositionally biased region" description="Basic and acidic residues" evidence="3">
    <location>
        <begin position="364"/>
        <end position="374"/>
    </location>
</feature>
<evidence type="ECO:0000313" key="5">
    <source>
        <dbReference type="Ensembl" id="ENSMZEP00005032089.1"/>
    </source>
</evidence>
<evidence type="ECO:0000259" key="4">
    <source>
        <dbReference type="PROSITE" id="PS50835"/>
    </source>
</evidence>
<dbReference type="Ensembl" id="ENSMZET00005033126.1">
    <property type="protein sequence ID" value="ENSMZEP00005032089.1"/>
    <property type="gene ID" value="ENSMZEG00005022904.1"/>
</dbReference>
<dbReference type="Pfam" id="PF07654">
    <property type="entry name" value="C1-set"/>
    <property type="match status" value="1"/>
</dbReference>
<keyword evidence="1" id="KW-0325">Glycoprotein</keyword>
<dbReference type="PROSITE" id="PS50835">
    <property type="entry name" value="IG_LIKE"/>
    <property type="match status" value="1"/>
</dbReference>
<sequence>MACHRINSGVIARPGTHLVGIHSAKTPVSQKCQLDARSGPDLFFVGLVKHSLMHSVTGSSGDPNISEFAGVVLFDGTEAVFCDSRNKKLEPRQDWMKKIFSNDTQHLALYTQQFSCLPCFFSLFLGVHILQRTGGCEWNENTDEVVGMVQYGYNGEGFLELDLKTLTWIPLKPEAAIIKKEWDTDTIVLKDIESLLTKVCREWLKRYWSYGSSFLQRTVLPSVSLLQKTPSSPVSCHATGFYPNKAMMFWRKDGEEIHEGVVHREILPNNDETFQITVNLNVSSVRPEDWKRYDCVFHLSGVEDNIVTKLDKTAIRTNWDENNRTSERNTFNSFYLILIHVAFVHFLCLNSGRSQRPFFPLSDSHQHKSGKEYRAFSVQNRGSRYKEKRRGPRTEPCGTPHKRGAEDDT</sequence>
<keyword evidence="6" id="KW-1185">Reference proteome</keyword>
<dbReference type="Gene3D" id="3.30.500.10">
    <property type="entry name" value="MHC class I-like antigen recognition-like"/>
    <property type="match status" value="1"/>
</dbReference>
<dbReference type="Pfam" id="PF00129">
    <property type="entry name" value="MHC_I"/>
    <property type="match status" value="1"/>
</dbReference>
<dbReference type="SUPFAM" id="SSF48726">
    <property type="entry name" value="Immunoglobulin"/>
    <property type="match status" value="1"/>
</dbReference>
<evidence type="ECO:0000256" key="3">
    <source>
        <dbReference type="SAM" id="MobiDB-lite"/>
    </source>
</evidence>
<evidence type="ECO:0000256" key="2">
    <source>
        <dbReference type="RuleBase" id="RU004439"/>
    </source>
</evidence>
<evidence type="ECO:0000256" key="1">
    <source>
        <dbReference type="ARBA" id="ARBA00023180"/>
    </source>
</evidence>
<name>A0A3P9DCK2_9CICH</name>
<reference evidence="5" key="2">
    <citation type="submission" date="2025-08" db="UniProtKB">
        <authorList>
            <consortium name="Ensembl"/>
        </authorList>
    </citation>
    <scope>IDENTIFICATION</scope>
</reference>
<dbReference type="GO" id="GO:0005615">
    <property type="term" value="C:extracellular space"/>
    <property type="evidence" value="ECO:0007669"/>
    <property type="project" value="TreeGrafter"/>
</dbReference>
<dbReference type="GO" id="GO:0006955">
    <property type="term" value="P:immune response"/>
    <property type="evidence" value="ECO:0007669"/>
    <property type="project" value="TreeGrafter"/>
</dbReference>
<protein>
    <submittedName>
        <fullName evidence="5">Major histocompatibility complex class I-related gene protein</fullName>
    </submittedName>
</protein>
<dbReference type="PANTHER" id="PTHR16675">
    <property type="entry name" value="MHC CLASS I-RELATED"/>
    <property type="match status" value="1"/>
</dbReference>